<evidence type="ECO:0000313" key="7">
    <source>
        <dbReference type="Proteomes" id="UP000182719"/>
    </source>
</evidence>
<dbReference type="AlphaFoldDB" id="A0A1H7VC65"/>
<evidence type="ECO:0000256" key="2">
    <source>
        <dbReference type="ARBA" id="ARBA00038358"/>
    </source>
</evidence>
<gene>
    <name evidence="6" type="ORF">SAMN05444354_11137</name>
</gene>
<feature type="compositionally biased region" description="Acidic residues" evidence="5">
    <location>
        <begin position="591"/>
        <end position="602"/>
    </location>
</feature>
<feature type="compositionally biased region" description="Pro residues" evidence="5">
    <location>
        <begin position="576"/>
        <end position="590"/>
    </location>
</feature>
<dbReference type="InterPro" id="IPR012341">
    <property type="entry name" value="6hp_glycosidase-like_sf"/>
</dbReference>
<name>A0A1H7VC65_STIAU</name>
<dbReference type="GO" id="GO:0000272">
    <property type="term" value="P:polysaccharide catabolic process"/>
    <property type="evidence" value="ECO:0007669"/>
    <property type="project" value="TreeGrafter"/>
</dbReference>
<evidence type="ECO:0000313" key="6">
    <source>
        <dbReference type="EMBL" id="SEM06833.1"/>
    </source>
</evidence>
<proteinExistence type="inferred from homology"/>
<evidence type="ECO:0000256" key="3">
    <source>
        <dbReference type="PIRSR" id="PIRSR610905-1"/>
    </source>
</evidence>
<dbReference type="InterPro" id="IPR008928">
    <property type="entry name" value="6-hairpin_glycosidase_sf"/>
</dbReference>
<reference evidence="7" key="1">
    <citation type="submission" date="2016-10" db="EMBL/GenBank/DDBJ databases">
        <authorList>
            <person name="Varghese N."/>
            <person name="Submissions S."/>
        </authorList>
    </citation>
    <scope>NUCLEOTIDE SEQUENCE [LARGE SCALE GENOMIC DNA]</scope>
    <source>
        <strain evidence="7">DSM 17044</strain>
    </source>
</reference>
<dbReference type="Proteomes" id="UP000182719">
    <property type="component" value="Unassembled WGS sequence"/>
</dbReference>
<feature type="binding site" evidence="4">
    <location>
        <position position="267"/>
    </location>
    <ligand>
        <name>substrate</name>
    </ligand>
</feature>
<comment type="similarity">
    <text evidence="2">Belongs to the glycosyl hydrolase 88 family.</text>
</comment>
<feature type="binding site" evidence="4">
    <location>
        <position position="271"/>
    </location>
    <ligand>
        <name>substrate</name>
    </ligand>
</feature>
<accession>A0A1H7VC65</accession>
<feature type="active site" description="Proton donor" evidence="3">
    <location>
        <position position="195"/>
    </location>
</feature>
<protein>
    <submittedName>
        <fullName evidence="6">Unsaturated chondroitin disaccharide hydrolase</fullName>
    </submittedName>
</protein>
<organism evidence="6 7">
    <name type="scientific">Stigmatella aurantiaca</name>
    <dbReference type="NCBI Taxonomy" id="41"/>
    <lineage>
        <taxon>Bacteria</taxon>
        <taxon>Pseudomonadati</taxon>
        <taxon>Myxococcota</taxon>
        <taxon>Myxococcia</taxon>
        <taxon>Myxococcales</taxon>
        <taxon>Cystobacterineae</taxon>
        <taxon>Archangiaceae</taxon>
        <taxon>Stigmatella</taxon>
    </lineage>
</organism>
<dbReference type="Pfam" id="PF07470">
    <property type="entry name" value="Glyco_hydro_88"/>
    <property type="match status" value="1"/>
</dbReference>
<dbReference type="GO" id="GO:0052757">
    <property type="term" value="F:chondroitin hydrolase activity"/>
    <property type="evidence" value="ECO:0007669"/>
    <property type="project" value="TreeGrafter"/>
</dbReference>
<dbReference type="InterPro" id="IPR052369">
    <property type="entry name" value="UG_Glycosaminoglycan_Hydrolase"/>
</dbReference>
<dbReference type="InterPro" id="IPR010905">
    <property type="entry name" value="Glyco_hydro_88"/>
</dbReference>
<feature type="binding site" evidence="4">
    <location>
        <position position="136"/>
    </location>
    <ligand>
        <name>substrate</name>
    </ligand>
</feature>
<feature type="active site" description="Nucleophile" evidence="3">
    <location>
        <position position="136"/>
    </location>
</feature>
<dbReference type="PANTHER" id="PTHR36845">
    <property type="entry name" value="HYDROLASE, PUTATIVE (AFU_ORTHOLOGUE AFUA_7G05090)-RELATED"/>
    <property type="match status" value="1"/>
</dbReference>
<feature type="binding site" evidence="4">
    <location>
        <position position="195"/>
    </location>
    <ligand>
        <name>substrate</name>
    </ligand>
</feature>
<dbReference type="PANTHER" id="PTHR36845:SF1">
    <property type="entry name" value="HYDROLASE, PUTATIVE (AFU_ORTHOLOGUE AFUA_7G05090)-RELATED"/>
    <property type="match status" value="1"/>
</dbReference>
<dbReference type="RefSeq" id="WP_245768719.1">
    <property type="nucleotide sequence ID" value="NZ_FOAP01000011.1"/>
</dbReference>
<evidence type="ECO:0000256" key="4">
    <source>
        <dbReference type="PIRSR" id="PIRSR610905-2"/>
    </source>
</evidence>
<dbReference type="Gene3D" id="1.50.10.10">
    <property type="match status" value="1"/>
</dbReference>
<feature type="region of interest" description="Disordered" evidence="5">
    <location>
        <begin position="573"/>
        <end position="614"/>
    </location>
</feature>
<keyword evidence="1 6" id="KW-0378">Hydrolase</keyword>
<evidence type="ECO:0000256" key="5">
    <source>
        <dbReference type="SAM" id="MobiDB-lite"/>
    </source>
</evidence>
<feature type="binding site" evidence="4">
    <location>
        <position position="255"/>
    </location>
    <ligand>
        <name>substrate</name>
    </ligand>
</feature>
<dbReference type="SUPFAM" id="SSF48208">
    <property type="entry name" value="Six-hairpin glycosidases"/>
    <property type="match status" value="1"/>
</dbReference>
<sequence length="639" mass="69547">MLISHQWPSLVREVRQEVDMGGRIQMRGVGLLLGLLVAGSALALEDADVARALQFSQQQLARMGAQLPVGQYPKSTPPDGTLQTTPATDMTGWTQGFFPGELWILYELTGEASWKTLAGDWTRALEVQKGNTQTHDLGFKFIPSYGHAYRLTGEPYYRDILLEAARSLAARYDAKVGVINTCDWNPDWHLPTVIDTMVNLELLFWAAENGGPPEWKDMALHHALRTWEDLVRPDGSTFHVVDYDPVSGAILSKETYQGYADGSTWTRGQAWAMYGFTLAYRYTQDPRMLEAARKVTDAYLNRLPGDFVPNWDFDAPEQRKDSSAAAAAASALLELHRFVEDPVQRARYQSAAVRMLESLTSPAYLAAGTRNAGILLHGVGHLPAGHEVDVGLVYGDYYFLEALMRYRQQQPPPGGEAGWHSKRAFAGSLYSLGTGNTGVLTVEFDVTPHGPAVDGVMGYVGSAAQVSSYEDLPISVRLNPSGVFDARNGAAYAAANPVPYTAHQTYHVRMVVDLPAQRYSVWLTPPGLPEVLLAENYAFRAGAPSMVDLGQVSLRSTQRDNEFTVARHTVKAMAVPPDPGGPTPGVPPEETPGEDGPPEDSPADERKAGGCAAATGPLGAAWGGLLLAALLRARRCQVR</sequence>
<dbReference type="EMBL" id="FOAP01000011">
    <property type="protein sequence ID" value="SEM06833.1"/>
    <property type="molecule type" value="Genomic_DNA"/>
</dbReference>
<evidence type="ECO:0000256" key="1">
    <source>
        <dbReference type="ARBA" id="ARBA00022801"/>
    </source>
</evidence>
<keyword evidence="7" id="KW-1185">Reference proteome</keyword>